<feature type="domain" description="Fucosyltransferase C-terminal" evidence="4">
    <location>
        <begin position="124"/>
        <end position="242"/>
    </location>
</feature>
<dbReference type="AlphaFoldDB" id="A0A3E2NML3"/>
<dbReference type="OrthoDB" id="9791032at2"/>
<dbReference type="PANTHER" id="PTHR11929:SF194">
    <property type="entry name" value="ALPHA-(1,3)-FUCOSYLTRANSFERASE 10"/>
    <property type="match status" value="1"/>
</dbReference>
<evidence type="ECO:0000256" key="1">
    <source>
        <dbReference type="ARBA" id="ARBA00008919"/>
    </source>
</evidence>
<proteinExistence type="inferred from homology"/>
<accession>A0A3E2NML3</accession>
<organism evidence="5 6">
    <name type="scientific">Mucilaginibacter terrenus</name>
    <dbReference type="NCBI Taxonomy" id="2482727"/>
    <lineage>
        <taxon>Bacteria</taxon>
        <taxon>Pseudomonadati</taxon>
        <taxon>Bacteroidota</taxon>
        <taxon>Sphingobacteriia</taxon>
        <taxon>Sphingobacteriales</taxon>
        <taxon>Sphingobacteriaceae</taxon>
        <taxon>Mucilaginibacter</taxon>
    </lineage>
</organism>
<evidence type="ECO:0000313" key="6">
    <source>
        <dbReference type="Proteomes" id="UP000260823"/>
    </source>
</evidence>
<evidence type="ECO:0000313" key="5">
    <source>
        <dbReference type="EMBL" id="RFZ82235.1"/>
    </source>
</evidence>
<evidence type="ECO:0000256" key="2">
    <source>
        <dbReference type="ARBA" id="ARBA00022676"/>
    </source>
</evidence>
<comment type="similarity">
    <text evidence="1">Belongs to the glycosyltransferase 10 family.</text>
</comment>
<dbReference type="InterPro" id="IPR001503">
    <property type="entry name" value="Glyco_trans_10"/>
</dbReference>
<dbReference type="RefSeq" id="WP_117384259.1">
    <property type="nucleotide sequence ID" value="NZ_QWDE01000003.1"/>
</dbReference>
<name>A0A3E2NML3_9SPHI</name>
<gene>
    <name evidence="5" type="ORF">DYU05_16605</name>
</gene>
<sequence>MKHLIKLRFQNGLNFSDFKRDVFDVNGVSELFNFEEAVHPDFVIFGPYGNDLPPKGNYKRIGYYCENIKPDLSICEYAFGVPREEEVKNSRYTRIQWHGTRPEDLLKPVNYNAKKILSQKTGFCNFLYSHRVPYREEFFKQLSKYKKVDAPGKSMNNMGSIDKSYTGSMWERKRRFLGEYKFTIAFENDVYPGYQTEKLYDAMRADSLPIYCGDPFVGDIFDTSSFINVNDYMDKHWINTKLSKFGLMDFEDIRPQYLNGPVHRIKRKLKSLAREKKYRKPDFSAVIDRIIELDNNPELYLKYLSEPWLKNNVLQTSREKWAGIFNNV</sequence>
<keyword evidence="3" id="KW-0808">Transferase</keyword>
<dbReference type="PANTHER" id="PTHR11929">
    <property type="entry name" value="ALPHA- 1,3 -FUCOSYLTRANSFERASE"/>
    <property type="match status" value="1"/>
</dbReference>
<protein>
    <recommendedName>
        <fullName evidence="4">Fucosyltransferase C-terminal domain-containing protein</fullName>
    </recommendedName>
</protein>
<dbReference type="Proteomes" id="UP000260823">
    <property type="component" value="Unassembled WGS sequence"/>
</dbReference>
<reference evidence="5 6" key="1">
    <citation type="submission" date="2018-08" db="EMBL/GenBank/DDBJ databases">
        <title>Mucilaginibacter terrae sp. nov., isolated from manganese diggings.</title>
        <authorList>
            <person name="Huang Y."/>
            <person name="Zhou Z."/>
        </authorList>
    </citation>
    <scope>NUCLEOTIDE SEQUENCE [LARGE SCALE GENOMIC DNA]</scope>
    <source>
        <strain evidence="5 6">ZH6</strain>
    </source>
</reference>
<dbReference type="Gene3D" id="3.40.50.11660">
    <property type="entry name" value="Glycosyl transferase family 10, C-terminal domain"/>
    <property type="match status" value="1"/>
</dbReference>
<evidence type="ECO:0000259" key="4">
    <source>
        <dbReference type="Pfam" id="PF00852"/>
    </source>
</evidence>
<keyword evidence="2" id="KW-0328">Glycosyltransferase</keyword>
<dbReference type="InterPro" id="IPR038577">
    <property type="entry name" value="GT10-like_C_sf"/>
</dbReference>
<dbReference type="InterPro" id="IPR055270">
    <property type="entry name" value="Glyco_tran_10_C"/>
</dbReference>
<dbReference type="SUPFAM" id="SSF53756">
    <property type="entry name" value="UDP-Glycosyltransferase/glycogen phosphorylase"/>
    <property type="match status" value="1"/>
</dbReference>
<keyword evidence="6" id="KW-1185">Reference proteome</keyword>
<comment type="caution">
    <text evidence="5">The sequence shown here is derived from an EMBL/GenBank/DDBJ whole genome shotgun (WGS) entry which is preliminary data.</text>
</comment>
<dbReference type="GO" id="GO:0016020">
    <property type="term" value="C:membrane"/>
    <property type="evidence" value="ECO:0007669"/>
    <property type="project" value="InterPro"/>
</dbReference>
<dbReference type="GO" id="GO:0046920">
    <property type="term" value="F:alpha-(1-&gt;3)-fucosyltransferase activity"/>
    <property type="evidence" value="ECO:0007669"/>
    <property type="project" value="TreeGrafter"/>
</dbReference>
<dbReference type="Pfam" id="PF00852">
    <property type="entry name" value="Glyco_transf_10"/>
    <property type="match status" value="1"/>
</dbReference>
<dbReference type="EMBL" id="QWDE01000003">
    <property type="protein sequence ID" value="RFZ82235.1"/>
    <property type="molecule type" value="Genomic_DNA"/>
</dbReference>
<evidence type="ECO:0000256" key="3">
    <source>
        <dbReference type="ARBA" id="ARBA00022679"/>
    </source>
</evidence>